<keyword evidence="3" id="KW-1185">Reference proteome</keyword>
<dbReference type="AlphaFoldDB" id="A0A495V5M4"/>
<dbReference type="EMBL" id="RBXL01000001">
    <property type="protein sequence ID" value="RKT44691.1"/>
    <property type="molecule type" value="Genomic_DNA"/>
</dbReference>
<accession>A0A495V5M4</accession>
<gene>
    <name evidence="2" type="ORF">BDD21_2089</name>
</gene>
<evidence type="ECO:0000256" key="1">
    <source>
        <dbReference type="SAM" id="Phobius"/>
    </source>
</evidence>
<dbReference type="RefSeq" id="WP_120797097.1">
    <property type="nucleotide sequence ID" value="NZ_RBXL01000001.1"/>
</dbReference>
<dbReference type="OrthoDB" id="8895063at2"/>
<dbReference type="Proteomes" id="UP000274556">
    <property type="component" value="Unassembled WGS sequence"/>
</dbReference>
<evidence type="ECO:0000313" key="3">
    <source>
        <dbReference type="Proteomes" id="UP000274556"/>
    </source>
</evidence>
<protein>
    <submittedName>
        <fullName evidence="2">Uncharacterized protein</fullName>
    </submittedName>
</protein>
<comment type="caution">
    <text evidence="2">The sequence shown here is derived from an EMBL/GenBank/DDBJ whole genome shotgun (WGS) entry which is preliminary data.</text>
</comment>
<keyword evidence="1" id="KW-1133">Transmembrane helix</keyword>
<sequence>MLRFLRWFALFLGVLVVLILWQHSQLAILALTRIDPVPETRAMMSEDRYAEAADNLAFFLDYDYVRNDPTALELNDDIAAIRGSLIYQAKKVTEGFLQGTSDETLGQVTGVVTDLLVIGDIRDLVVQGGYWVRGDSVDQVIVALSTIGLVATASQLASSFATVGSAGTAAPTVVGSSMVKSSITTLKQAHRFGHLPGWLSETLISSAKTVRQTGNIDAVVELMDNVRRLAAVRGGLELLSRTRGAESLSRLAQISETFGNATRTLFRLGGDTFVRSAQRAQHAEGVRLAATYGVEGLRQLDHVGPTRFVKYSARSAKILYRGDVVQRIARLLIKLPDGLLYGVLILTSFLWLPWRWMWRRMLTV</sequence>
<keyword evidence="1" id="KW-0812">Transmembrane</keyword>
<feature type="transmembrane region" description="Helical" evidence="1">
    <location>
        <begin position="338"/>
        <end position="358"/>
    </location>
</feature>
<evidence type="ECO:0000313" key="2">
    <source>
        <dbReference type="EMBL" id="RKT44691.1"/>
    </source>
</evidence>
<proteinExistence type="predicted"/>
<reference evidence="2 3" key="1">
    <citation type="submission" date="2018-10" db="EMBL/GenBank/DDBJ databases">
        <title>Genomic Encyclopedia of Archaeal and Bacterial Type Strains, Phase II (KMG-II): from individual species to whole genera.</title>
        <authorList>
            <person name="Goeker M."/>
        </authorList>
    </citation>
    <scope>NUCLEOTIDE SEQUENCE [LARGE SCALE GENOMIC DNA]</scope>
    <source>
        <strain evidence="2 3">DSM 235</strain>
    </source>
</reference>
<keyword evidence="1" id="KW-0472">Membrane</keyword>
<name>A0A495V5M4_9GAMM</name>
<organism evidence="2 3">
    <name type="scientific">Thiocapsa rosea</name>
    <dbReference type="NCBI Taxonomy" id="69360"/>
    <lineage>
        <taxon>Bacteria</taxon>
        <taxon>Pseudomonadati</taxon>
        <taxon>Pseudomonadota</taxon>
        <taxon>Gammaproteobacteria</taxon>
        <taxon>Chromatiales</taxon>
        <taxon>Chromatiaceae</taxon>
        <taxon>Thiocapsa</taxon>
    </lineage>
</organism>